<dbReference type="InterPro" id="IPR007484">
    <property type="entry name" value="Peptidase_M28"/>
</dbReference>
<sequence length="383" mass="43041">MKIIVLTSWLILSVSIAFSNAYMPLKDTELESIASQFPPLEYLNPLDDGGLLQPFLIVRIPGTENSTKVQNHVNDFFIKQISQGQNSSSSEIPMWKVTHDSFQDSTPIGDNITFTNICVSRDPELAINEGDKARTRKRLTLAAHYDSKLYPEGFIGAIDSAVPCAILMYVAKVIDKALTRKQAFLNENGVGNENNQLGLQILFLDGEEAFHEWTSTDSIYGARHLAARMENEDIENVDGLIGSGLSSIDTFVLLDLLGAANPRIPSYFSETHDLYNSMRSIQKRGRNIKGLFQHKRRESNFFSSPSVSENVHFLGGTLGDDHTPFWQRGVPVLHLIPNKFPPQWHHLTDDVDHLDLRTVHDWAIIIAAFTAEYLELTNFILDQ</sequence>
<keyword evidence="3" id="KW-0862">Zinc</keyword>
<feature type="chain" id="PRO_5009027351" description="Peptide hydrolase" evidence="3">
    <location>
        <begin position="22"/>
        <end position="383"/>
    </location>
</feature>
<evidence type="ECO:0000313" key="6">
    <source>
        <dbReference type="Proteomes" id="UP000095009"/>
    </source>
</evidence>
<dbReference type="GO" id="GO:0008270">
    <property type="term" value="F:zinc ion binding"/>
    <property type="evidence" value="ECO:0007669"/>
    <property type="project" value="TreeGrafter"/>
</dbReference>
<evidence type="ECO:0000313" key="5">
    <source>
        <dbReference type="EMBL" id="ODQ67459.1"/>
    </source>
</evidence>
<keyword evidence="3" id="KW-0732">Signal</keyword>
<keyword evidence="3" id="KW-0479">Metal-binding</keyword>
<dbReference type="GO" id="GO:0008233">
    <property type="term" value="F:peptidase activity"/>
    <property type="evidence" value="ECO:0007669"/>
    <property type="project" value="UniProtKB-KW"/>
</dbReference>
<evidence type="ECO:0000256" key="1">
    <source>
        <dbReference type="ARBA" id="ARBA00022679"/>
    </source>
</evidence>
<keyword evidence="2" id="KW-0012">Acyltransferase</keyword>
<evidence type="ECO:0000256" key="2">
    <source>
        <dbReference type="ARBA" id="ARBA00023315"/>
    </source>
</evidence>
<dbReference type="AlphaFoldDB" id="A0A1E3PPU5"/>
<keyword evidence="3" id="KW-0645">Protease</keyword>
<dbReference type="InterPro" id="IPR037457">
    <property type="entry name" value="M28_QC"/>
</dbReference>
<organism evidence="5 6">
    <name type="scientific">Nadsonia fulvescens var. elongata DSM 6958</name>
    <dbReference type="NCBI Taxonomy" id="857566"/>
    <lineage>
        <taxon>Eukaryota</taxon>
        <taxon>Fungi</taxon>
        <taxon>Dikarya</taxon>
        <taxon>Ascomycota</taxon>
        <taxon>Saccharomycotina</taxon>
        <taxon>Dipodascomycetes</taxon>
        <taxon>Dipodascales</taxon>
        <taxon>Dipodascales incertae sedis</taxon>
        <taxon>Nadsonia</taxon>
    </lineage>
</organism>
<dbReference type="GO" id="GO:0016603">
    <property type="term" value="F:glutaminyl-peptide cyclotransferase activity"/>
    <property type="evidence" value="ECO:0007669"/>
    <property type="project" value="InterPro"/>
</dbReference>
<accession>A0A1E3PPU5</accession>
<keyword evidence="1" id="KW-0808">Transferase</keyword>
<gene>
    <name evidence="5" type="ORF">NADFUDRAFT_45558</name>
</gene>
<proteinExistence type="inferred from homology"/>
<protein>
    <recommendedName>
        <fullName evidence="3">Peptide hydrolase</fullName>
        <ecNumber evidence="3">3.4.-.-</ecNumber>
    </recommendedName>
</protein>
<dbReference type="PANTHER" id="PTHR12283">
    <property type="entry name" value="GLUTAMINYL-PEPTIDE CYCLOTRANSFERASE"/>
    <property type="match status" value="1"/>
</dbReference>
<dbReference type="SUPFAM" id="SSF53187">
    <property type="entry name" value="Zn-dependent exopeptidases"/>
    <property type="match status" value="1"/>
</dbReference>
<dbReference type="EC" id="3.4.-.-" evidence="3"/>
<dbReference type="Gene3D" id="3.40.630.10">
    <property type="entry name" value="Zn peptidases"/>
    <property type="match status" value="1"/>
</dbReference>
<feature type="domain" description="Peptidase M28" evidence="4">
    <location>
        <begin position="133"/>
        <end position="369"/>
    </location>
</feature>
<comment type="similarity">
    <text evidence="3">Belongs to the peptidase M28 family.</text>
</comment>
<dbReference type="GO" id="GO:0006508">
    <property type="term" value="P:proteolysis"/>
    <property type="evidence" value="ECO:0007669"/>
    <property type="project" value="UniProtKB-KW"/>
</dbReference>
<name>A0A1E3PPU5_9ASCO</name>
<keyword evidence="6" id="KW-1185">Reference proteome</keyword>
<feature type="signal peptide" evidence="3">
    <location>
        <begin position="1"/>
        <end position="21"/>
    </location>
</feature>
<evidence type="ECO:0000259" key="4">
    <source>
        <dbReference type="Pfam" id="PF04389"/>
    </source>
</evidence>
<evidence type="ECO:0000256" key="3">
    <source>
        <dbReference type="RuleBase" id="RU361240"/>
    </source>
</evidence>
<dbReference type="OrthoDB" id="3907302at2759"/>
<reference evidence="5 6" key="1">
    <citation type="journal article" date="2016" name="Proc. Natl. Acad. Sci. U.S.A.">
        <title>Comparative genomics of biotechnologically important yeasts.</title>
        <authorList>
            <person name="Riley R."/>
            <person name="Haridas S."/>
            <person name="Wolfe K.H."/>
            <person name="Lopes M.R."/>
            <person name="Hittinger C.T."/>
            <person name="Goeker M."/>
            <person name="Salamov A.A."/>
            <person name="Wisecaver J.H."/>
            <person name="Long T.M."/>
            <person name="Calvey C.H."/>
            <person name="Aerts A.L."/>
            <person name="Barry K.W."/>
            <person name="Choi C."/>
            <person name="Clum A."/>
            <person name="Coughlan A.Y."/>
            <person name="Deshpande S."/>
            <person name="Douglass A.P."/>
            <person name="Hanson S.J."/>
            <person name="Klenk H.-P."/>
            <person name="LaButti K.M."/>
            <person name="Lapidus A."/>
            <person name="Lindquist E.A."/>
            <person name="Lipzen A.M."/>
            <person name="Meier-Kolthoff J.P."/>
            <person name="Ohm R.A."/>
            <person name="Otillar R.P."/>
            <person name="Pangilinan J.L."/>
            <person name="Peng Y."/>
            <person name="Rokas A."/>
            <person name="Rosa C.A."/>
            <person name="Scheuner C."/>
            <person name="Sibirny A.A."/>
            <person name="Slot J.C."/>
            <person name="Stielow J.B."/>
            <person name="Sun H."/>
            <person name="Kurtzman C.P."/>
            <person name="Blackwell M."/>
            <person name="Grigoriev I.V."/>
            <person name="Jeffries T.W."/>
        </authorList>
    </citation>
    <scope>NUCLEOTIDE SEQUENCE [LARGE SCALE GENOMIC DNA]</scope>
    <source>
        <strain evidence="5 6">DSM 6958</strain>
    </source>
</reference>
<dbReference type="EMBL" id="KV454407">
    <property type="protein sequence ID" value="ODQ67459.1"/>
    <property type="molecule type" value="Genomic_DNA"/>
</dbReference>
<dbReference type="InterPro" id="IPR040234">
    <property type="entry name" value="QC/QCL"/>
</dbReference>
<dbReference type="Proteomes" id="UP000095009">
    <property type="component" value="Unassembled WGS sequence"/>
</dbReference>
<keyword evidence="3" id="KW-0378">Hydrolase</keyword>
<dbReference type="CDD" id="cd03880">
    <property type="entry name" value="M28_QC_like"/>
    <property type="match status" value="1"/>
</dbReference>
<dbReference type="STRING" id="857566.A0A1E3PPU5"/>
<dbReference type="PANTHER" id="PTHR12283:SF6">
    <property type="entry name" value="GLUTAMINYL-PEPTIDE CYCLOTRANSFERASE-RELATED"/>
    <property type="match status" value="1"/>
</dbReference>
<dbReference type="Pfam" id="PF04389">
    <property type="entry name" value="Peptidase_M28"/>
    <property type="match status" value="1"/>
</dbReference>